<sequence length="178" mass="20490">MKSSNDEPLILLSKNNARTLLARNAVDAAMSEKQCRLLQTEQKAEERSFRKKRERILQRHSRIVQSERPLFSSVSLSDNRSNPSPSSETSSSLRRCRSMISLPDIHVAQRKTTKNAKKYSDTTIRWQAKTTGEGLCTETCDIDDWKELRKCRYLRNCSTKKESLDGLTLFPDHLSRSK</sequence>
<comment type="caution">
    <text evidence="2">The sequence shown here is derived from an EMBL/GenBank/DDBJ whole genome shotgun (WGS) entry which is preliminary data.</text>
</comment>
<name>A0A9W9Z5M4_9CNID</name>
<dbReference type="Proteomes" id="UP001163046">
    <property type="component" value="Unassembled WGS sequence"/>
</dbReference>
<protein>
    <submittedName>
        <fullName evidence="2">Uncharacterized protein</fullName>
    </submittedName>
</protein>
<dbReference type="OrthoDB" id="5988180at2759"/>
<reference evidence="2" key="1">
    <citation type="submission" date="2023-01" db="EMBL/GenBank/DDBJ databases">
        <title>Genome assembly of the deep-sea coral Lophelia pertusa.</title>
        <authorList>
            <person name="Herrera S."/>
            <person name="Cordes E."/>
        </authorList>
    </citation>
    <scope>NUCLEOTIDE SEQUENCE</scope>
    <source>
        <strain evidence="2">USNM1676648</strain>
        <tissue evidence="2">Polyp</tissue>
    </source>
</reference>
<dbReference type="EMBL" id="MU826826">
    <property type="protein sequence ID" value="KAJ7375472.1"/>
    <property type="molecule type" value="Genomic_DNA"/>
</dbReference>
<organism evidence="2 3">
    <name type="scientific">Desmophyllum pertusum</name>
    <dbReference type="NCBI Taxonomy" id="174260"/>
    <lineage>
        <taxon>Eukaryota</taxon>
        <taxon>Metazoa</taxon>
        <taxon>Cnidaria</taxon>
        <taxon>Anthozoa</taxon>
        <taxon>Hexacorallia</taxon>
        <taxon>Scleractinia</taxon>
        <taxon>Caryophylliina</taxon>
        <taxon>Caryophylliidae</taxon>
        <taxon>Desmophyllum</taxon>
    </lineage>
</organism>
<dbReference type="AlphaFoldDB" id="A0A9W9Z5M4"/>
<feature type="compositionally biased region" description="Low complexity" evidence="1">
    <location>
        <begin position="80"/>
        <end position="93"/>
    </location>
</feature>
<evidence type="ECO:0000313" key="2">
    <source>
        <dbReference type="EMBL" id="KAJ7375472.1"/>
    </source>
</evidence>
<keyword evidence="3" id="KW-1185">Reference proteome</keyword>
<proteinExistence type="predicted"/>
<gene>
    <name evidence="2" type="ORF">OS493_002246</name>
</gene>
<accession>A0A9W9Z5M4</accession>
<feature type="region of interest" description="Disordered" evidence="1">
    <location>
        <begin position="72"/>
        <end position="94"/>
    </location>
</feature>
<evidence type="ECO:0000313" key="3">
    <source>
        <dbReference type="Proteomes" id="UP001163046"/>
    </source>
</evidence>
<evidence type="ECO:0000256" key="1">
    <source>
        <dbReference type="SAM" id="MobiDB-lite"/>
    </source>
</evidence>